<dbReference type="GO" id="GO:0005737">
    <property type="term" value="C:cytoplasm"/>
    <property type="evidence" value="ECO:0007669"/>
    <property type="project" value="UniProtKB-SubCell"/>
</dbReference>
<dbReference type="Pfam" id="PF06840">
    <property type="entry name" value="PDC10_C"/>
    <property type="match status" value="1"/>
</dbReference>
<proteinExistence type="inferred from homology"/>
<dbReference type="GO" id="GO:1903358">
    <property type="term" value="P:regulation of Golgi organization"/>
    <property type="evidence" value="ECO:0007669"/>
    <property type="project" value="TreeGrafter"/>
</dbReference>
<gene>
    <name evidence="8" type="ORF">MSPICULIGERA_LOCUS19989</name>
</gene>
<dbReference type="Proteomes" id="UP001177023">
    <property type="component" value="Unassembled WGS sequence"/>
</dbReference>
<keyword evidence="5" id="KW-0963">Cytoplasm</keyword>
<dbReference type="InterPro" id="IPR009652">
    <property type="entry name" value="PDCD10"/>
</dbReference>
<feature type="non-terminal residue" evidence="8">
    <location>
        <position position="1"/>
    </location>
</feature>
<dbReference type="PANTHER" id="PTHR13250:SF1">
    <property type="entry name" value="PROGRAMMED CELL DEATH PROTEIN 10"/>
    <property type="match status" value="1"/>
</dbReference>
<reference evidence="8" key="1">
    <citation type="submission" date="2023-06" db="EMBL/GenBank/DDBJ databases">
        <authorList>
            <person name="Delattre M."/>
        </authorList>
    </citation>
    <scope>NUCLEOTIDE SEQUENCE</scope>
    <source>
        <strain evidence="8">AF72</strain>
    </source>
</reference>
<comment type="similarity">
    <text evidence="3">Belongs to the PDCD10 family.</text>
</comment>
<dbReference type="Pfam" id="PF20929">
    <property type="entry name" value="PDCD10_N"/>
    <property type="match status" value="1"/>
</dbReference>
<dbReference type="GO" id="GO:0090443">
    <property type="term" value="C:FAR/SIN/STRIPAK complex"/>
    <property type="evidence" value="ECO:0007669"/>
    <property type="project" value="TreeGrafter"/>
</dbReference>
<evidence type="ECO:0000256" key="5">
    <source>
        <dbReference type="ARBA" id="ARBA00022490"/>
    </source>
</evidence>
<comment type="caution">
    <text evidence="8">The sequence shown here is derived from an EMBL/GenBank/DDBJ whole genome shotgun (WGS) entry which is preliminary data.</text>
</comment>
<evidence type="ECO:0000256" key="1">
    <source>
        <dbReference type="ARBA" id="ARBA00004202"/>
    </source>
</evidence>
<evidence type="ECO:0000256" key="3">
    <source>
        <dbReference type="ARBA" id="ARBA00009181"/>
    </source>
</evidence>
<dbReference type="InterPro" id="IPR053750">
    <property type="entry name" value="PDCD10_Homolog"/>
</dbReference>
<evidence type="ECO:0000259" key="7">
    <source>
        <dbReference type="Pfam" id="PF20929"/>
    </source>
</evidence>
<evidence type="ECO:0000313" key="8">
    <source>
        <dbReference type="EMBL" id="CAJ0581835.1"/>
    </source>
</evidence>
<dbReference type="PANTHER" id="PTHR13250">
    <property type="entry name" value="TF-1 CELL APOPTOSIS RELATED PROTEIN-15"/>
    <property type="match status" value="1"/>
</dbReference>
<dbReference type="GO" id="GO:0019901">
    <property type="term" value="F:protein kinase binding"/>
    <property type="evidence" value="ECO:0007669"/>
    <property type="project" value="TreeGrafter"/>
</dbReference>
<dbReference type="InterPro" id="IPR048288">
    <property type="entry name" value="PDCD10_N"/>
</dbReference>
<sequence>MNEEGGYLGQVTYQCVYSGVLDRLKEKNRNDPAASMAIQKIRSALKACDQTSPGFLFDFTRVLLSDAAIDINIQEAYLRMQATASTDDLIIHASPEVREFKELSERAINLRHVLARVPEEMSDRRTFLETIKEIATSIKKLLEATNATLHVVPESAQQAVEKRKREFVHYSKQFSNTLKDYFRDQNALQVAVSANKLIFQTTLIIRTVNDKLRKR</sequence>
<keyword evidence="6" id="KW-0472">Membrane</keyword>
<dbReference type="EMBL" id="CATQJA010002663">
    <property type="protein sequence ID" value="CAJ0581835.1"/>
    <property type="molecule type" value="Genomic_DNA"/>
</dbReference>
<evidence type="ECO:0000256" key="6">
    <source>
        <dbReference type="ARBA" id="ARBA00023136"/>
    </source>
</evidence>
<evidence type="ECO:0000256" key="2">
    <source>
        <dbReference type="ARBA" id="ARBA00004496"/>
    </source>
</evidence>
<name>A0AA36D6M3_9BILA</name>
<comment type="subcellular location">
    <subcellularLocation>
        <location evidence="1">Cell membrane</location>
        <topology evidence="1">Peripheral membrane protein</topology>
    </subcellularLocation>
    <subcellularLocation>
        <location evidence="2">Cytoplasm</location>
    </subcellularLocation>
</comment>
<keyword evidence="4" id="KW-1003">Cell membrane</keyword>
<keyword evidence="9" id="KW-1185">Reference proteome</keyword>
<accession>A0AA36D6M3</accession>
<organism evidence="8 9">
    <name type="scientific">Mesorhabditis spiculigera</name>
    <dbReference type="NCBI Taxonomy" id="96644"/>
    <lineage>
        <taxon>Eukaryota</taxon>
        <taxon>Metazoa</taxon>
        <taxon>Ecdysozoa</taxon>
        <taxon>Nematoda</taxon>
        <taxon>Chromadorea</taxon>
        <taxon>Rhabditida</taxon>
        <taxon>Rhabditina</taxon>
        <taxon>Rhabditomorpha</taxon>
        <taxon>Rhabditoidea</taxon>
        <taxon>Rhabditidae</taxon>
        <taxon>Mesorhabditinae</taxon>
        <taxon>Mesorhabditis</taxon>
    </lineage>
</organism>
<dbReference type="AlphaFoldDB" id="A0AA36D6M3"/>
<feature type="domain" description="Programmed cell death protein 10 dimerisation" evidence="7">
    <location>
        <begin position="6"/>
        <end position="69"/>
    </location>
</feature>
<dbReference type="GO" id="GO:0005886">
    <property type="term" value="C:plasma membrane"/>
    <property type="evidence" value="ECO:0007669"/>
    <property type="project" value="UniProtKB-SubCell"/>
</dbReference>
<protein>
    <recommendedName>
        <fullName evidence="7">Programmed cell death protein 10 dimerisation domain-containing protein</fullName>
    </recommendedName>
</protein>
<dbReference type="Gene3D" id="1.20.120.1950">
    <property type="match status" value="1"/>
</dbReference>
<evidence type="ECO:0000313" key="9">
    <source>
        <dbReference type="Proteomes" id="UP001177023"/>
    </source>
</evidence>
<evidence type="ECO:0000256" key="4">
    <source>
        <dbReference type="ARBA" id="ARBA00022475"/>
    </source>
</evidence>